<evidence type="ECO:0000259" key="4">
    <source>
        <dbReference type="Pfam" id="PF14772"/>
    </source>
</evidence>
<comment type="caution">
    <text evidence="5">The sequence shown here is derived from an EMBL/GenBank/DDBJ whole genome shotgun (WGS) entry which is preliminary data.</text>
</comment>
<reference evidence="5 6" key="1">
    <citation type="submission" date="2024-10" db="EMBL/GenBank/DDBJ databases">
        <title>Updated reference genomes for cyclostephanoid diatoms.</title>
        <authorList>
            <person name="Roberts W.R."/>
            <person name="Alverson A.J."/>
        </authorList>
    </citation>
    <scope>NUCLEOTIDE SEQUENCE [LARGE SCALE GENOMIC DNA]</scope>
    <source>
        <strain evidence="5 6">AJA232-27</strain>
    </source>
</reference>
<feature type="coiled-coil region" evidence="2">
    <location>
        <begin position="221"/>
        <end position="280"/>
    </location>
</feature>
<evidence type="ECO:0000256" key="3">
    <source>
        <dbReference type="SAM" id="MobiDB-lite"/>
    </source>
</evidence>
<feature type="compositionally biased region" description="Basic and acidic residues" evidence="3">
    <location>
        <begin position="1"/>
        <end position="29"/>
    </location>
</feature>
<accession>A0ABD3N4X4</accession>
<proteinExistence type="predicted"/>
<dbReference type="InterPro" id="IPR039505">
    <property type="entry name" value="DRC1/2_N"/>
</dbReference>
<feature type="domain" description="Dynein regulatory complex protein 1/2 N-terminal" evidence="4">
    <location>
        <begin position="77"/>
        <end position="172"/>
    </location>
</feature>
<feature type="compositionally biased region" description="Basic and acidic residues" evidence="3">
    <location>
        <begin position="314"/>
        <end position="326"/>
    </location>
</feature>
<sequence length="513" mass="59395">MEVDALARDDSEKSSPHDRIADTQQDEHLLANANEHAPSGDGVQYADKQVPSSFQLLRDVRTKSDDVVTKVRGTIEQREMKWMHQEEKDKEKRTKIMQQLNHSPREDECAMGWKQCSESTNMQDLFDLLVKQQNVCEAFLTKLENIGKELGSELREKDHEYVIALKINCQEIEQLQNCITEEHSILKEAFERELKLIEESLIADRNCILSTHKSELDGLISKRKEAETARLEQQRKVIEEHRQDIKERESKGVRDREALKQMFESKVRRLKLELEETRAQHQFDSDALEYNYRVLNEMSENEGSVKKQKKRIMKGKEERTRDKQEKNQAIAQSLRENKVLEADCERIEKQASGLKEKFARFKVSDDEKFEAVLAMNTTDLRKLQSELKESQDFIFGGAIGCCETAEQSITSDVTCDVKSKCNLGADGIALESEYDNEFSKIFDNSDEWSQAEILMSNYKSILERREELNLELASVERQNMDMERELAEKLKDKVNTELAFPPSSLISAVGDRR</sequence>
<organism evidence="5 6">
    <name type="scientific">Discostella pseudostelligera</name>
    <dbReference type="NCBI Taxonomy" id="259834"/>
    <lineage>
        <taxon>Eukaryota</taxon>
        <taxon>Sar</taxon>
        <taxon>Stramenopiles</taxon>
        <taxon>Ochrophyta</taxon>
        <taxon>Bacillariophyta</taxon>
        <taxon>Coscinodiscophyceae</taxon>
        <taxon>Thalassiosirophycidae</taxon>
        <taxon>Stephanodiscales</taxon>
        <taxon>Stephanodiscaceae</taxon>
        <taxon>Discostella</taxon>
    </lineage>
</organism>
<keyword evidence="1 2" id="KW-0175">Coiled coil</keyword>
<evidence type="ECO:0000256" key="1">
    <source>
        <dbReference type="ARBA" id="ARBA00023054"/>
    </source>
</evidence>
<protein>
    <recommendedName>
        <fullName evidence="4">Dynein regulatory complex protein 1/2 N-terminal domain-containing protein</fullName>
    </recommendedName>
</protein>
<dbReference type="InterPro" id="IPR039750">
    <property type="entry name" value="DRC1/DRC2"/>
</dbReference>
<dbReference type="PANTHER" id="PTHR21625:SF1">
    <property type="entry name" value="DYNEIN REGULATORY COMPLEX PROTEIN 1"/>
    <property type="match status" value="1"/>
</dbReference>
<evidence type="ECO:0000313" key="5">
    <source>
        <dbReference type="EMBL" id="KAL3771103.1"/>
    </source>
</evidence>
<dbReference type="PANTHER" id="PTHR21625">
    <property type="entry name" value="NYD-SP28 PROTEIN"/>
    <property type="match status" value="1"/>
</dbReference>
<evidence type="ECO:0000313" key="6">
    <source>
        <dbReference type="Proteomes" id="UP001530293"/>
    </source>
</evidence>
<gene>
    <name evidence="5" type="ORF">ACHAWU_006480</name>
</gene>
<dbReference type="Pfam" id="PF14772">
    <property type="entry name" value="NYD-SP28"/>
    <property type="match status" value="1"/>
</dbReference>
<dbReference type="AlphaFoldDB" id="A0ABD3N4X4"/>
<name>A0ABD3N4X4_9STRA</name>
<dbReference type="EMBL" id="JALLBG020000031">
    <property type="protein sequence ID" value="KAL3771103.1"/>
    <property type="molecule type" value="Genomic_DNA"/>
</dbReference>
<feature type="region of interest" description="Disordered" evidence="3">
    <location>
        <begin position="301"/>
        <end position="327"/>
    </location>
</feature>
<dbReference type="Proteomes" id="UP001530293">
    <property type="component" value="Unassembled WGS sequence"/>
</dbReference>
<evidence type="ECO:0000256" key="2">
    <source>
        <dbReference type="SAM" id="Coils"/>
    </source>
</evidence>
<feature type="region of interest" description="Disordered" evidence="3">
    <location>
        <begin position="1"/>
        <end position="48"/>
    </location>
</feature>
<feature type="coiled-coil region" evidence="2">
    <location>
        <begin position="451"/>
        <end position="492"/>
    </location>
</feature>
<keyword evidence="6" id="KW-1185">Reference proteome</keyword>